<dbReference type="InterPro" id="IPR042089">
    <property type="entry name" value="Peptidase_M13_dom_2"/>
</dbReference>
<keyword evidence="9" id="KW-0812">Transmembrane</keyword>
<dbReference type="Pfam" id="PF05649">
    <property type="entry name" value="Peptidase_M13_N"/>
    <property type="match status" value="1"/>
</dbReference>
<evidence type="ECO:0000259" key="10">
    <source>
        <dbReference type="Pfam" id="PF01431"/>
    </source>
</evidence>
<evidence type="ECO:0000313" key="13">
    <source>
        <dbReference type="Proteomes" id="UP000789706"/>
    </source>
</evidence>
<evidence type="ECO:0000259" key="11">
    <source>
        <dbReference type="Pfam" id="PF05649"/>
    </source>
</evidence>
<proteinExistence type="inferred from homology"/>
<dbReference type="InterPro" id="IPR024079">
    <property type="entry name" value="MetalloPept_cat_dom_sf"/>
</dbReference>
<evidence type="ECO:0000256" key="1">
    <source>
        <dbReference type="ARBA" id="ARBA00001947"/>
    </source>
</evidence>
<dbReference type="GO" id="GO:0004222">
    <property type="term" value="F:metalloendopeptidase activity"/>
    <property type="evidence" value="ECO:0007669"/>
    <property type="project" value="InterPro"/>
</dbReference>
<evidence type="ECO:0000313" key="12">
    <source>
        <dbReference type="EMBL" id="CAG8595853.1"/>
    </source>
</evidence>
<dbReference type="GO" id="GO:0046872">
    <property type="term" value="F:metal ion binding"/>
    <property type="evidence" value="ECO:0007669"/>
    <property type="project" value="UniProtKB-KW"/>
</dbReference>
<dbReference type="Gene3D" id="3.40.390.10">
    <property type="entry name" value="Collagenase (Catalytic Domain)"/>
    <property type="match status" value="1"/>
</dbReference>
<dbReference type="SUPFAM" id="SSF55486">
    <property type="entry name" value="Metalloproteases ('zincins'), catalytic domain"/>
    <property type="match status" value="1"/>
</dbReference>
<keyword evidence="13" id="KW-1185">Reference proteome</keyword>
<reference evidence="12" key="1">
    <citation type="submission" date="2021-06" db="EMBL/GenBank/DDBJ databases">
        <authorList>
            <person name="Kallberg Y."/>
            <person name="Tangrot J."/>
            <person name="Rosling A."/>
        </authorList>
    </citation>
    <scope>NUCLEOTIDE SEQUENCE</scope>
    <source>
        <strain evidence="12">AZ414A</strain>
    </source>
</reference>
<keyword evidence="7" id="KW-0482">Metalloprotease</keyword>
<accession>A0A9N9GA84</accession>
<feature type="transmembrane region" description="Helical" evidence="9">
    <location>
        <begin position="50"/>
        <end position="70"/>
    </location>
</feature>
<evidence type="ECO:0000256" key="8">
    <source>
        <dbReference type="SAM" id="MobiDB-lite"/>
    </source>
</evidence>
<comment type="cofactor">
    <cofactor evidence="1">
        <name>Zn(2+)</name>
        <dbReference type="ChEBI" id="CHEBI:29105"/>
    </cofactor>
</comment>
<name>A0A9N9GA84_9GLOM</name>
<evidence type="ECO:0000256" key="4">
    <source>
        <dbReference type="ARBA" id="ARBA00022723"/>
    </source>
</evidence>
<dbReference type="PRINTS" id="PR00786">
    <property type="entry name" value="NEPRILYSIN"/>
</dbReference>
<dbReference type="OrthoDB" id="6475849at2759"/>
<evidence type="ECO:0000256" key="6">
    <source>
        <dbReference type="ARBA" id="ARBA00022833"/>
    </source>
</evidence>
<keyword evidence="3" id="KW-0645">Protease</keyword>
<evidence type="ECO:0000256" key="7">
    <source>
        <dbReference type="ARBA" id="ARBA00023049"/>
    </source>
</evidence>
<dbReference type="PANTHER" id="PTHR11733">
    <property type="entry name" value="ZINC METALLOPROTEASE FAMILY M13 NEPRILYSIN-RELATED"/>
    <property type="match status" value="1"/>
</dbReference>
<dbReference type="CDD" id="cd08662">
    <property type="entry name" value="M13"/>
    <property type="match status" value="1"/>
</dbReference>
<dbReference type="InterPro" id="IPR000718">
    <property type="entry name" value="Peptidase_M13"/>
</dbReference>
<dbReference type="InterPro" id="IPR018497">
    <property type="entry name" value="Peptidase_M13_C"/>
</dbReference>
<dbReference type="AlphaFoldDB" id="A0A9N9GA84"/>
<comment type="similarity">
    <text evidence="2">Belongs to the peptidase M13 family.</text>
</comment>
<dbReference type="PANTHER" id="PTHR11733:SF167">
    <property type="entry name" value="FI17812P1-RELATED"/>
    <property type="match status" value="1"/>
</dbReference>
<gene>
    <name evidence="12" type="ORF">DEBURN_LOCUS9283</name>
</gene>
<keyword evidence="6" id="KW-0862">Zinc</keyword>
<protein>
    <submittedName>
        <fullName evidence="12">5847_t:CDS:1</fullName>
    </submittedName>
</protein>
<organism evidence="12 13">
    <name type="scientific">Diversispora eburnea</name>
    <dbReference type="NCBI Taxonomy" id="1213867"/>
    <lineage>
        <taxon>Eukaryota</taxon>
        <taxon>Fungi</taxon>
        <taxon>Fungi incertae sedis</taxon>
        <taxon>Mucoromycota</taxon>
        <taxon>Glomeromycotina</taxon>
        <taxon>Glomeromycetes</taxon>
        <taxon>Diversisporales</taxon>
        <taxon>Diversisporaceae</taxon>
        <taxon>Diversispora</taxon>
    </lineage>
</organism>
<dbReference type="GO" id="GO:0016485">
    <property type="term" value="P:protein processing"/>
    <property type="evidence" value="ECO:0007669"/>
    <property type="project" value="TreeGrafter"/>
</dbReference>
<feature type="domain" description="Peptidase M13 N-terminal" evidence="11">
    <location>
        <begin position="112"/>
        <end position="525"/>
    </location>
</feature>
<dbReference type="Gene3D" id="1.10.1380.10">
    <property type="entry name" value="Neutral endopeptidase , domain2"/>
    <property type="match status" value="1"/>
</dbReference>
<feature type="domain" description="Peptidase M13 C-terminal" evidence="10">
    <location>
        <begin position="586"/>
        <end position="781"/>
    </location>
</feature>
<dbReference type="InterPro" id="IPR008753">
    <property type="entry name" value="Peptidase_M13_N"/>
</dbReference>
<feature type="region of interest" description="Disordered" evidence="8">
    <location>
        <begin position="1"/>
        <end position="26"/>
    </location>
</feature>
<sequence length="782" mass="89758">MSRSPSQEDAPLLTDNRIPNDREDEESLLAPRDHSGCLPLRHGKFTRLEVLLAFTCLILLVLMSIFAGLYSGKTNKHHEILPPDEPFKNVTNVIYISLLPQLISDMDLNVDPCDDFFQYSCGGWIKSHIIPDEKGRFGYFDTLYENNQIILKEILEGEFVPSDEQDLPPPEEIIDKQNFYKLQDFYESCMNETRINKLGRKPLLSILTKIIEDFPVDQDYSYFGFNPIKREEKRQKIERDQDNNSPQLDSYNLTNALSHLSTIGVTPLFLFYTNADAKNPEINALHLQQSGLGLPSKEYYNEENILDIYQGVIAELFEKANIAYTVVEFEKELAKISLSADESSDPEATYNNQTLVSLSRLSPTFIWSHYISSHLPPTSKDPTKIILHSNEYFKNLSILVNQTPTPVLQAYLIWQAILGYSEFLDESFRAPLRRLMSKLRGIDESVKPKRWQVCLRAVDSALGHMAGRFFVLRAFGQSKEIADQMIEGIKTAFINRMPEIDWLDPQTREKAIHKVKKIIQKIGYPTKSPNIMSPKSIAEYYERITINRDEFFENIKNVEIWQSERIWRNVDKPVDHGKWYMEPQTNPTSNEIVFPAGILQSPFFSSNAPEYINFGAIGMVIGHELTYDASGRLTQWWSNETVKAFNNKSECFIHQYSNFTVNDPNGNPTNLNGHLTLGENLADNGGGAFQAWFTRFSNDSDSKLYNNELLPGLNVTREQLFYISFGHSWCSKTRPETAVRTDPHSPPVWRVNGVLRNSKHFAETFNCKVGTKMNPIEKCDLW</sequence>
<dbReference type="GO" id="GO:0005886">
    <property type="term" value="C:plasma membrane"/>
    <property type="evidence" value="ECO:0007669"/>
    <property type="project" value="TreeGrafter"/>
</dbReference>
<evidence type="ECO:0000256" key="5">
    <source>
        <dbReference type="ARBA" id="ARBA00022801"/>
    </source>
</evidence>
<dbReference type="PROSITE" id="PS51885">
    <property type="entry name" value="NEPRILYSIN"/>
    <property type="match status" value="1"/>
</dbReference>
<keyword evidence="5" id="KW-0378">Hydrolase</keyword>
<comment type="caution">
    <text evidence="12">The sequence shown here is derived from an EMBL/GenBank/DDBJ whole genome shotgun (WGS) entry which is preliminary data.</text>
</comment>
<keyword evidence="9" id="KW-0472">Membrane</keyword>
<dbReference type="Proteomes" id="UP000789706">
    <property type="component" value="Unassembled WGS sequence"/>
</dbReference>
<keyword evidence="4" id="KW-0479">Metal-binding</keyword>
<dbReference type="Pfam" id="PF01431">
    <property type="entry name" value="Peptidase_M13"/>
    <property type="match status" value="1"/>
</dbReference>
<evidence type="ECO:0000256" key="9">
    <source>
        <dbReference type="SAM" id="Phobius"/>
    </source>
</evidence>
<dbReference type="EMBL" id="CAJVPK010001699">
    <property type="protein sequence ID" value="CAG8595853.1"/>
    <property type="molecule type" value="Genomic_DNA"/>
</dbReference>
<evidence type="ECO:0000256" key="2">
    <source>
        <dbReference type="ARBA" id="ARBA00007357"/>
    </source>
</evidence>
<evidence type="ECO:0000256" key="3">
    <source>
        <dbReference type="ARBA" id="ARBA00022670"/>
    </source>
</evidence>
<keyword evidence="9" id="KW-1133">Transmembrane helix</keyword>